<gene>
    <name evidence="2" type="ORF">D3870_07195</name>
</gene>
<protein>
    <recommendedName>
        <fullName evidence="4">O-antigen ligase domain-containing protein</fullName>
    </recommendedName>
</protein>
<keyword evidence="1" id="KW-0472">Membrane</keyword>
<organism evidence="2 3">
    <name type="scientific">Noviherbaspirillum cavernae</name>
    <dbReference type="NCBI Taxonomy" id="2320862"/>
    <lineage>
        <taxon>Bacteria</taxon>
        <taxon>Pseudomonadati</taxon>
        <taxon>Pseudomonadota</taxon>
        <taxon>Betaproteobacteria</taxon>
        <taxon>Burkholderiales</taxon>
        <taxon>Oxalobacteraceae</taxon>
        <taxon>Noviherbaspirillum</taxon>
    </lineage>
</organism>
<evidence type="ECO:0000313" key="3">
    <source>
        <dbReference type="Proteomes" id="UP000285190"/>
    </source>
</evidence>
<reference evidence="2 3" key="1">
    <citation type="submission" date="2018-09" db="EMBL/GenBank/DDBJ databases">
        <authorList>
            <person name="Zhu H."/>
        </authorList>
    </citation>
    <scope>NUCLEOTIDE SEQUENCE [LARGE SCALE GENOMIC DNA]</scope>
    <source>
        <strain evidence="2 3">K2R10-39</strain>
    </source>
</reference>
<feature type="transmembrane region" description="Helical" evidence="1">
    <location>
        <begin position="137"/>
        <end position="158"/>
    </location>
</feature>
<feature type="transmembrane region" description="Helical" evidence="1">
    <location>
        <begin position="396"/>
        <end position="416"/>
    </location>
</feature>
<feature type="transmembrane region" description="Helical" evidence="1">
    <location>
        <begin position="203"/>
        <end position="228"/>
    </location>
</feature>
<dbReference type="AlphaFoldDB" id="A0A418X062"/>
<evidence type="ECO:0000313" key="2">
    <source>
        <dbReference type="EMBL" id="RJG05832.1"/>
    </source>
</evidence>
<name>A0A418X062_9BURK</name>
<keyword evidence="1" id="KW-0812">Transmembrane</keyword>
<keyword evidence="1" id="KW-1133">Transmembrane helix</keyword>
<proteinExistence type="predicted"/>
<comment type="caution">
    <text evidence="2">The sequence shown here is derived from an EMBL/GenBank/DDBJ whole genome shotgun (WGS) entry which is preliminary data.</text>
</comment>
<dbReference type="Proteomes" id="UP000285190">
    <property type="component" value="Unassembled WGS sequence"/>
</dbReference>
<feature type="transmembrane region" description="Helical" evidence="1">
    <location>
        <begin position="373"/>
        <end position="390"/>
    </location>
</feature>
<feature type="transmembrane region" description="Helical" evidence="1">
    <location>
        <begin position="347"/>
        <end position="366"/>
    </location>
</feature>
<feature type="transmembrane region" description="Helical" evidence="1">
    <location>
        <begin position="79"/>
        <end position="100"/>
    </location>
</feature>
<evidence type="ECO:0008006" key="4">
    <source>
        <dbReference type="Google" id="ProtNLM"/>
    </source>
</evidence>
<dbReference type="RefSeq" id="WP_119737865.1">
    <property type="nucleotide sequence ID" value="NZ_QYUN01000002.1"/>
</dbReference>
<keyword evidence="3" id="KW-1185">Reference proteome</keyword>
<sequence length="439" mass="49753">MHIATQLHEQETFRRRSSRKTIIHFLAFVSVYLSLLALNYFLKNDALKTLANGFAFLIFAMFLLKILQQKTVLRLKNGYALTFAVLIFGMVCNVVVNLGATDIADYLKMLLSPFFFVIGYLSLNLNEFSGTVRKKMLFFTWMLLLVPSVIAVGEQMVWGSRFQEEDLAISIFANRNNAALYALVLSILFAILKVNLRWILLYLVAVSVSFATLGVLVAVVLGIVVVQIRKGNILYLMLSLMLVVVAFLILMSTMPTLPVFERLMSLGEGLHYLYSSGQIRNLSRMNYGQLSEIMGSSDISFFFRITHWAELLEIYSNGSLESMLFGNGVGSSVRMTAAGLVPHNDYLRYLFECGLFAFMGFLLLNLRIIKDAGSTYAAIPCTAIMIYFFSENLINNFLAMMLFYFLAGFVIARNTAMRKTRTRHEHYASQPELLRFGRL</sequence>
<accession>A0A418X062</accession>
<evidence type="ECO:0000256" key="1">
    <source>
        <dbReference type="SAM" id="Phobius"/>
    </source>
</evidence>
<feature type="transmembrane region" description="Helical" evidence="1">
    <location>
        <begin position="47"/>
        <end position="67"/>
    </location>
</feature>
<feature type="transmembrane region" description="Helical" evidence="1">
    <location>
        <begin position="234"/>
        <end position="254"/>
    </location>
</feature>
<feature type="transmembrane region" description="Helical" evidence="1">
    <location>
        <begin position="21"/>
        <end position="41"/>
    </location>
</feature>
<feature type="transmembrane region" description="Helical" evidence="1">
    <location>
        <begin position="178"/>
        <end position="196"/>
    </location>
</feature>
<dbReference type="EMBL" id="QYUN01000002">
    <property type="protein sequence ID" value="RJG05832.1"/>
    <property type="molecule type" value="Genomic_DNA"/>
</dbReference>
<dbReference type="OrthoDB" id="9127606at2"/>